<evidence type="ECO:0000313" key="1">
    <source>
        <dbReference type="EMBL" id="KAF5731896.1"/>
    </source>
</evidence>
<accession>A0A7J7CDU4</accession>
<reference evidence="1 2" key="1">
    <citation type="journal article" date="2020" name="Nat. Commun.">
        <title>Genome of Tripterygium wilfordii and identification of cytochrome P450 involved in triptolide biosynthesis.</title>
        <authorList>
            <person name="Tu L."/>
            <person name="Su P."/>
            <person name="Zhang Z."/>
            <person name="Gao L."/>
            <person name="Wang J."/>
            <person name="Hu T."/>
            <person name="Zhou J."/>
            <person name="Zhang Y."/>
            <person name="Zhao Y."/>
            <person name="Liu Y."/>
            <person name="Song Y."/>
            <person name="Tong Y."/>
            <person name="Lu Y."/>
            <person name="Yang J."/>
            <person name="Xu C."/>
            <person name="Jia M."/>
            <person name="Peters R.J."/>
            <person name="Huang L."/>
            <person name="Gao W."/>
        </authorList>
    </citation>
    <scope>NUCLEOTIDE SEQUENCE [LARGE SCALE GENOMIC DNA]</scope>
    <source>
        <strain evidence="2">cv. XIE 37</strain>
        <tissue evidence="1">Leaf</tissue>
    </source>
</reference>
<gene>
    <name evidence="1" type="ORF">HS088_TW18G00582</name>
</gene>
<evidence type="ECO:0000313" key="2">
    <source>
        <dbReference type="Proteomes" id="UP000593562"/>
    </source>
</evidence>
<protein>
    <submittedName>
        <fullName evidence="1">Uncharacterized protein</fullName>
    </submittedName>
</protein>
<organism evidence="1 2">
    <name type="scientific">Tripterygium wilfordii</name>
    <name type="common">Thunder God vine</name>
    <dbReference type="NCBI Taxonomy" id="458696"/>
    <lineage>
        <taxon>Eukaryota</taxon>
        <taxon>Viridiplantae</taxon>
        <taxon>Streptophyta</taxon>
        <taxon>Embryophyta</taxon>
        <taxon>Tracheophyta</taxon>
        <taxon>Spermatophyta</taxon>
        <taxon>Magnoliopsida</taxon>
        <taxon>eudicotyledons</taxon>
        <taxon>Gunneridae</taxon>
        <taxon>Pentapetalae</taxon>
        <taxon>rosids</taxon>
        <taxon>fabids</taxon>
        <taxon>Celastrales</taxon>
        <taxon>Celastraceae</taxon>
        <taxon>Tripterygium</taxon>
    </lineage>
</organism>
<dbReference type="InParanoid" id="A0A7J7CDU4"/>
<dbReference type="Proteomes" id="UP000593562">
    <property type="component" value="Unassembled WGS sequence"/>
</dbReference>
<proteinExistence type="predicted"/>
<dbReference type="EMBL" id="JAAARO010000018">
    <property type="protein sequence ID" value="KAF5731896.1"/>
    <property type="molecule type" value="Genomic_DNA"/>
</dbReference>
<sequence>MTRSMMPIWGGPNPAVKTPYSPIIMTSGYQIFCHNMKAWGVIEKSSSIIKSIRQHIDAWINIHELIPSDEERIRSLRFPIRIDETWKGEWCHSLRHKKLCFSRKRHFADWDLIRHESNI</sequence>
<name>A0A7J7CDU4_TRIWF</name>
<keyword evidence="2" id="KW-1185">Reference proteome</keyword>
<comment type="caution">
    <text evidence="1">The sequence shown here is derived from an EMBL/GenBank/DDBJ whole genome shotgun (WGS) entry which is preliminary data.</text>
</comment>
<dbReference type="AlphaFoldDB" id="A0A7J7CDU4"/>